<dbReference type="InterPro" id="IPR011990">
    <property type="entry name" value="TPR-like_helical_dom_sf"/>
</dbReference>
<dbReference type="PANTHER" id="PTHR46797">
    <property type="entry name" value="HTH-TYPE TRANSCRIPTIONAL REGULATOR"/>
    <property type="match status" value="1"/>
</dbReference>
<dbReference type="InterPro" id="IPR050807">
    <property type="entry name" value="TransReg_Diox_bact_type"/>
</dbReference>
<keyword evidence="1" id="KW-0238">DNA-binding</keyword>
<dbReference type="SUPFAM" id="SSF47413">
    <property type="entry name" value="lambda repressor-like DNA-binding domains"/>
    <property type="match status" value="1"/>
</dbReference>
<dbReference type="SUPFAM" id="SSF48452">
    <property type="entry name" value="TPR-like"/>
    <property type="match status" value="1"/>
</dbReference>
<reference evidence="3 4" key="1">
    <citation type="submission" date="2020-11" db="EMBL/GenBank/DDBJ databases">
        <title>Taxonomic evaluation of the Bacillus sporothermodurans group of bacteria based on whole genome sequences.</title>
        <authorList>
            <person name="Fiedler G."/>
            <person name="Herbstmann A.-D."/>
            <person name="Doll E."/>
            <person name="Wenning M."/>
            <person name="Brinks E."/>
            <person name="Kabisch J."/>
            <person name="Breitenwieser F."/>
            <person name="Lappann M."/>
            <person name="Boehnlein C."/>
            <person name="Franz C."/>
        </authorList>
    </citation>
    <scope>NUCLEOTIDE SEQUENCE [LARGE SCALE GENOMIC DNA]</scope>
    <source>
        <strain evidence="3 4">JCM 19841</strain>
    </source>
</reference>
<dbReference type="SMART" id="SM00530">
    <property type="entry name" value="HTH_XRE"/>
    <property type="match status" value="1"/>
</dbReference>
<evidence type="ECO:0000313" key="4">
    <source>
        <dbReference type="Proteomes" id="UP000595691"/>
    </source>
</evidence>
<dbReference type="Proteomes" id="UP000595691">
    <property type="component" value="Chromosome"/>
</dbReference>
<dbReference type="Pfam" id="PF12844">
    <property type="entry name" value="HTH_19"/>
    <property type="match status" value="1"/>
</dbReference>
<accession>A0ABX7DZR3</accession>
<dbReference type="PROSITE" id="PS50943">
    <property type="entry name" value="HTH_CROC1"/>
    <property type="match status" value="1"/>
</dbReference>
<gene>
    <name evidence="3" type="ORF">I5776_18485</name>
</gene>
<feature type="domain" description="HTH cro/C1-type" evidence="2">
    <location>
        <begin position="6"/>
        <end position="59"/>
    </location>
</feature>
<dbReference type="RefSeq" id="WP_202778008.1">
    <property type="nucleotide sequence ID" value="NZ_CP065425.1"/>
</dbReference>
<name>A0ABX7DZR3_9BACI</name>
<dbReference type="Gene3D" id="1.10.260.40">
    <property type="entry name" value="lambda repressor-like DNA-binding domains"/>
    <property type="match status" value="1"/>
</dbReference>
<evidence type="ECO:0000259" key="2">
    <source>
        <dbReference type="PROSITE" id="PS50943"/>
    </source>
</evidence>
<protein>
    <submittedName>
        <fullName evidence="3">Helix-turn-helix transcriptional regulator</fullName>
    </submittedName>
</protein>
<proteinExistence type="predicted"/>
<sequence>MLGERIRKLRKQKKLTLEALAGDVLTKGMLSLIENNKAQPSMESLSYIAKRLEVDTADLLEEISSAELMEILEQAENIYSSDFEKSPNKYIELVSLIKPFINNLTQGYASARLLDIYSRSLYRSKKSGWEEIADRAYFLYEQLNLASYQADISIFRSSEKFITHEYEESLTLFLHERAKLESKQAYMNQMTRLDLDYHEAILYFAVGDSKSAIQVMEKAIDFSKEKRLFYRIDDLYRLAAAEALMSHNKEKRDYYTKKLKQYGEFADDRHSIVFHELLQIMTIIAEEQNYHYALQLINQYNLESEDMCNFKVWFYLEKGKALYGLGHFKEALLYLKKVEIPENFHHPFDLSIFYVTDSYKALCYVELQKIDLALESAKIAVEKISPLPHTPYKEMIYDTYEKIKGKASKTNEAEES</sequence>
<dbReference type="CDD" id="cd00093">
    <property type="entry name" value="HTH_XRE"/>
    <property type="match status" value="1"/>
</dbReference>
<dbReference type="InterPro" id="IPR010982">
    <property type="entry name" value="Lambda_DNA-bd_dom_sf"/>
</dbReference>
<dbReference type="InterPro" id="IPR001387">
    <property type="entry name" value="Cro/C1-type_HTH"/>
</dbReference>
<keyword evidence="4" id="KW-1185">Reference proteome</keyword>
<evidence type="ECO:0000256" key="1">
    <source>
        <dbReference type="ARBA" id="ARBA00023125"/>
    </source>
</evidence>
<dbReference type="EMBL" id="CP065425">
    <property type="protein sequence ID" value="QQZ08958.1"/>
    <property type="molecule type" value="Genomic_DNA"/>
</dbReference>
<dbReference type="Gene3D" id="1.25.40.10">
    <property type="entry name" value="Tetratricopeptide repeat domain"/>
    <property type="match status" value="1"/>
</dbReference>
<dbReference type="PANTHER" id="PTHR46797:SF1">
    <property type="entry name" value="METHYLPHOSPHONATE SYNTHASE"/>
    <property type="match status" value="1"/>
</dbReference>
<evidence type="ECO:0000313" key="3">
    <source>
        <dbReference type="EMBL" id="QQZ08958.1"/>
    </source>
</evidence>
<organism evidence="3 4">
    <name type="scientific">Heyndrickxia vini</name>
    <dbReference type="NCBI Taxonomy" id="1476025"/>
    <lineage>
        <taxon>Bacteria</taxon>
        <taxon>Bacillati</taxon>
        <taxon>Bacillota</taxon>
        <taxon>Bacilli</taxon>
        <taxon>Bacillales</taxon>
        <taxon>Bacillaceae</taxon>
        <taxon>Heyndrickxia</taxon>
    </lineage>
</organism>